<evidence type="ECO:0000313" key="3">
    <source>
        <dbReference type="Proteomes" id="UP000092154"/>
    </source>
</evidence>
<keyword evidence="1" id="KW-0472">Membrane</keyword>
<sequence length="111" mass="12654">MGNRNDAIGTQPRWWVVCRVFWLSAPFLPLVLLTMFTRCYDRYEPAYRSLYIFQSLSISASQKGSSWRTSTGSEPTPFPVDRVFVCFNMNMRCTCALSKAGDNVSGPIIRI</sequence>
<reference evidence="2 3" key="1">
    <citation type="submission" date="2016-06" db="EMBL/GenBank/DDBJ databases">
        <title>Comparative genomics of the ectomycorrhizal sister species Rhizopogon vinicolor and Rhizopogon vesiculosus (Basidiomycota: Boletales) reveals a divergence of the mating type B locus.</title>
        <authorList>
            <consortium name="DOE Joint Genome Institute"/>
            <person name="Mujic A.B."/>
            <person name="Kuo A."/>
            <person name="Tritt A."/>
            <person name="Lipzen A."/>
            <person name="Chen C."/>
            <person name="Johnson J."/>
            <person name="Sharma A."/>
            <person name="Barry K."/>
            <person name="Grigoriev I.V."/>
            <person name="Spatafora J.W."/>
        </authorList>
    </citation>
    <scope>NUCLEOTIDE SEQUENCE [LARGE SCALE GENOMIC DNA]</scope>
    <source>
        <strain evidence="2 3">AM-OR11-026</strain>
    </source>
</reference>
<organism evidence="2 3">
    <name type="scientific">Rhizopogon vinicolor AM-OR11-026</name>
    <dbReference type="NCBI Taxonomy" id="1314800"/>
    <lineage>
        <taxon>Eukaryota</taxon>
        <taxon>Fungi</taxon>
        <taxon>Dikarya</taxon>
        <taxon>Basidiomycota</taxon>
        <taxon>Agaricomycotina</taxon>
        <taxon>Agaricomycetes</taxon>
        <taxon>Agaricomycetidae</taxon>
        <taxon>Boletales</taxon>
        <taxon>Suillineae</taxon>
        <taxon>Rhizopogonaceae</taxon>
        <taxon>Rhizopogon</taxon>
    </lineage>
</organism>
<keyword evidence="1" id="KW-0812">Transmembrane</keyword>
<evidence type="ECO:0000313" key="2">
    <source>
        <dbReference type="EMBL" id="OAX35374.1"/>
    </source>
</evidence>
<accession>A0A1B7MRY7</accession>
<keyword evidence="1" id="KW-1133">Transmembrane helix</keyword>
<gene>
    <name evidence="2" type="ORF">K503DRAFT_371999</name>
</gene>
<proteinExistence type="predicted"/>
<dbReference type="AlphaFoldDB" id="A0A1B7MRY7"/>
<evidence type="ECO:0000256" key="1">
    <source>
        <dbReference type="SAM" id="Phobius"/>
    </source>
</evidence>
<dbReference type="InParanoid" id="A0A1B7MRY7"/>
<protein>
    <submittedName>
        <fullName evidence="2">Uncharacterized protein</fullName>
    </submittedName>
</protein>
<dbReference type="Proteomes" id="UP000092154">
    <property type="component" value="Unassembled WGS sequence"/>
</dbReference>
<feature type="transmembrane region" description="Helical" evidence="1">
    <location>
        <begin position="20"/>
        <end position="40"/>
    </location>
</feature>
<name>A0A1B7MRY7_9AGAM</name>
<dbReference type="EMBL" id="KV448506">
    <property type="protein sequence ID" value="OAX35374.1"/>
    <property type="molecule type" value="Genomic_DNA"/>
</dbReference>
<keyword evidence="3" id="KW-1185">Reference proteome</keyword>